<keyword evidence="7" id="KW-0594">Phospholipid biosynthesis</keyword>
<evidence type="ECO:0000256" key="9">
    <source>
        <dbReference type="ARBA" id="ARBA00023264"/>
    </source>
</evidence>
<dbReference type="KEGG" id="ssao:94297428"/>
<keyword evidence="14" id="KW-1185">Reference proteome</keyword>
<proteinExistence type="predicted"/>
<dbReference type="PANTHER" id="PTHR10067">
    <property type="entry name" value="PHOSPHATIDYLSERINE DECARBOXYLASE"/>
    <property type="match status" value="1"/>
</dbReference>
<reference evidence="13 14" key="1">
    <citation type="journal article" date="2014" name="PLoS Genet.">
        <title>The Genome of Spironucleus salmonicida Highlights a Fish Pathogen Adapted to Fluctuating Environments.</title>
        <authorList>
            <person name="Xu F."/>
            <person name="Jerlstrom-Hultqvist J."/>
            <person name="Einarsson E."/>
            <person name="Astvaldsson A."/>
            <person name="Svard S.G."/>
            <person name="Andersson J.O."/>
        </authorList>
    </citation>
    <scope>NUCLEOTIDE SEQUENCE [LARGE SCALE GENOMIC DNA]</scope>
    <source>
        <strain evidence="13 14">ATCC 50377</strain>
    </source>
</reference>
<comment type="cofactor">
    <cofactor evidence="1">
        <name>pyruvate</name>
        <dbReference type="ChEBI" id="CHEBI:15361"/>
    </cofactor>
</comment>
<dbReference type="Pfam" id="PF02666">
    <property type="entry name" value="PS_Dcarbxylase"/>
    <property type="match status" value="1"/>
</dbReference>
<evidence type="ECO:0000256" key="10">
    <source>
        <dbReference type="ARBA" id="ARBA00023317"/>
    </source>
</evidence>
<feature type="transmembrane region" description="Helical" evidence="12">
    <location>
        <begin position="36"/>
        <end position="53"/>
    </location>
</feature>
<name>A0A9P8S0C4_9EUKA</name>
<keyword evidence="5" id="KW-0210">Decarboxylase</keyword>
<evidence type="ECO:0000313" key="13">
    <source>
        <dbReference type="EMBL" id="KAH0575765.1"/>
    </source>
</evidence>
<dbReference type="Proteomes" id="UP000018208">
    <property type="component" value="Unassembled WGS sequence"/>
</dbReference>
<keyword evidence="12" id="KW-1133">Transmembrane helix</keyword>
<keyword evidence="12" id="KW-0812">Transmembrane</keyword>
<dbReference type="GO" id="GO:0005739">
    <property type="term" value="C:mitochondrion"/>
    <property type="evidence" value="ECO:0007669"/>
    <property type="project" value="TreeGrafter"/>
</dbReference>
<comment type="pathway">
    <text evidence="2">Lipid metabolism.</text>
</comment>
<organism evidence="13 14">
    <name type="scientific">Spironucleus salmonicida</name>
    <dbReference type="NCBI Taxonomy" id="348837"/>
    <lineage>
        <taxon>Eukaryota</taxon>
        <taxon>Metamonada</taxon>
        <taxon>Diplomonadida</taxon>
        <taxon>Hexamitidae</taxon>
        <taxon>Hexamitinae</taxon>
        <taxon>Spironucleus</taxon>
    </lineage>
</organism>
<dbReference type="PANTHER" id="PTHR10067:SF6">
    <property type="entry name" value="PHOSPHATIDYLSERINE DECARBOXYLASE PROENZYME, MITOCHONDRIAL"/>
    <property type="match status" value="1"/>
</dbReference>
<evidence type="ECO:0000256" key="5">
    <source>
        <dbReference type="ARBA" id="ARBA00022793"/>
    </source>
</evidence>
<feature type="transmembrane region" description="Helical" evidence="12">
    <location>
        <begin position="65"/>
        <end position="83"/>
    </location>
</feature>
<keyword evidence="6" id="KW-0443">Lipid metabolism</keyword>
<accession>A0A9P8S0C4</accession>
<dbReference type="NCBIfam" id="TIGR00163">
    <property type="entry name" value="PS_decarb"/>
    <property type="match status" value="1"/>
</dbReference>
<dbReference type="EC" id="4.1.1.65" evidence="3"/>
<evidence type="ECO:0000256" key="4">
    <source>
        <dbReference type="ARBA" id="ARBA00022516"/>
    </source>
</evidence>
<keyword evidence="9" id="KW-1208">Phospholipid metabolism</keyword>
<evidence type="ECO:0000256" key="6">
    <source>
        <dbReference type="ARBA" id="ARBA00023098"/>
    </source>
</evidence>
<dbReference type="EMBL" id="AUWU02000003">
    <property type="protein sequence ID" value="KAH0575765.1"/>
    <property type="molecule type" value="Genomic_DNA"/>
</dbReference>
<gene>
    <name evidence="13" type="ORF">SS50377_23405</name>
</gene>
<protein>
    <recommendedName>
        <fullName evidence="3">phosphatidylserine decarboxylase</fullName>
        <ecNumber evidence="3">4.1.1.65</ecNumber>
    </recommendedName>
</protein>
<dbReference type="RefSeq" id="XP_067766538.1">
    <property type="nucleotide sequence ID" value="XM_067907270.1"/>
</dbReference>
<sequence>MYPRMMNNVFYLIFSLLLVKFKFTYSIIITLILQTTVYAVLFGSIRVAIILLLPRKLMSYLFGKLMNIKFPSVMLMVLIKFWIRQFKVCTNDIVDPLQSFQSLSGFFNRRINMDNRYIPDKSLKDVIYSPSDSVLTQVAIFNDSKAKIKGLDFTLKQILKKQVLGNYAYCVFYLSPGDFHDFVSFNDFISQEYTHIQGDLMPVNNIFTHKVTHLLALQERVVVEGSFHGRKAFYVPVGALNVGNITMSKVNIQTNQFTQSLKQQCSNQYKTGETIGQFKLGSTVVIIFELFEGENIKIINNGKVMIGQKCIEIVME</sequence>
<dbReference type="InterPro" id="IPR003817">
    <property type="entry name" value="PS_Dcarbxylase"/>
</dbReference>
<dbReference type="GeneID" id="94297428"/>
<evidence type="ECO:0000256" key="1">
    <source>
        <dbReference type="ARBA" id="ARBA00001928"/>
    </source>
</evidence>
<dbReference type="InterPro" id="IPR033177">
    <property type="entry name" value="PSD-B"/>
</dbReference>
<keyword evidence="4" id="KW-0444">Lipid biosynthesis</keyword>
<evidence type="ECO:0000256" key="8">
    <source>
        <dbReference type="ARBA" id="ARBA00023239"/>
    </source>
</evidence>
<evidence type="ECO:0000256" key="12">
    <source>
        <dbReference type="SAM" id="Phobius"/>
    </source>
</evidence>
<keyword evidence="10" id="KW-0670">Pyruvate</keyword>
<dbReference type="OrthoDB" id="4330at2759"/>
<comment type="caution">
    <text evidence="13">The sequence shown here is derived from an EMBL/GenBank/DDBJ whole genome shotgun (WGS) entry which is preliminary data.</text>
</comment>
<evidence type="ECO:0000256" key="11">
    <source>
        <dbReference type="ARBA" id="ARBA00024326"/>
    </source>
</evidence>
<keyword evidence="12" id="KW-0472">Membrane</keyword>
<dbReference type="GO" id="GO:0004609">
    <property type="term" value="F:phosphatidylserine decarboxylase activity"/>
    <property type="evidence" value="ECO:0007669"/>
    <property type="project" value="UniProtKB-EC"/>
</dbReference>
<keyword evidence="8" id="KW-0456">Lyase</keyword>
<evidence type="ECO:0000256" key="3">
    <source>
        <dbReference type="ARBA" id="ARBA00012243"/>
    </source>
</evidence>
<dbReference type="GO" id="GO:0006646">
    <property type="term" value="P:phosphatidylethanolamine biosynthetic process"/>
    <property type="evidence" value="ECO:0007669"/>
    <property type="project" value="TreeGrafter"/>
</dbReference>
<dbReference type="AlphaFoldDB" id="A0A9P8S0C4"/>
<evidence type="ECO:0000313" key="14">
    <source>
        <dbReference type="Proteomes" id="UP000018208"/>
    </source>
</evidence>
<evidence type="ECO:0000256" key="2">
    <source>
        <dbReference type="ARBA" id="ARBA00005189"/>
    </source>
</evidence>
<evidence type="ECO:0000256" key="7">
    <source>
        <dbReference type="ARBA" id="ARBA00023209"/>
    </source>
</evidence>
<comment type="pathway">
    <text evidence="11">Phospholipid metabolism; phosphatidylethanolamine biosynthesis.</text>
</comment>